<dbReference type="Gene3D" id="3.30.200.20">
    <property type="entry name" value="Phosphorylase Kinase, domain 1"/>
    <property type="match status" value="1"/>
</dbReference>
<keyword evidence="5 9" id="KW-0418">Kinase</keyword>
<comment type="caution">
    <text evidence="9">The sequence shown here is derived from an EMBL/GenBank/DDBJ whole genome shotgun (WGS) entry which is preliminary data.</text>
</comment>
<evidence type="ECO:0000256" key="1">
    <source>
        <dbReference type="ARBA" id="ARBA00012513"/>
    </source>
</evidence>
<evidence type="ECO:0000259" key="8">
    <source>
        <dbReference type="PROSITE" id="PS50011"/>
    </source>
</evidence>
<keyword evidence="4" id="KW-0547">Nucleotide-binding</keyword>
<feature type="compositionally biased region" description="Acidic residues" evidence="7">
    <location>
        <begin position="324"/>
        <end position="333"/>
    </location>
</feature>
<dbReference type="Gene3D" id="1.10.510.10">
    <property type="entry name" value="Transferase(Phosphotransferase) domain 1"/>
    <property type="match status" value="1"/>
</dbReference>
<feature type="compositionally biased region" description="Low complexity" evidence="7">
    <location>
        <begin position="311"/>
        <end position="323"/>
    </location>
</feature>
<feature type="region of interest" description="Disordered" evidence="7">
    <location>
        <begin position="305"/>
        <end position="374"/>
    </location>
</feature>
<evidence type="ECO:0000256" key="4">
    <source>
        <dbReference type="ARBA" id="ARBA00022741"/>
    </source>
</evidence>
<keyword evidence="10" id="KW-1185">Reference proteome</keyword>
<dbReference type="EC" id="2.7.11.1" evidence="1"/>
<evidence type="ECO:0000256" key="3">
    <source>
        <dbReference type="ARBA" id="ARBA00022679"/>
    </source>
</evidence>
<dbReference type="CDD" id="cd14014">
    <property type="entry name" value="STKc_PknB_like"/>
    <property type="match status" value="1"/>
</dbReference>
<proteinExistence type="predicted"/>
<evidence type="ECO:0000256" key="6">
    <source>
        <dbReference type="ARBA" id="ARBA00022840"/>
    </source>
</evidence>
<keyword evidence="2" id="KW-0723">Serine/threonine-protein kinase</keyword>
<sequence length="374" mass="39396">MTMAAQGDGGRRALRAQREQDAAASLPAGLATVFAGRYRVAGPLGRRGVDGHVFRARDDILARDVVVKVFPLDPATATEAPRRLEGARVLAALDHPALITLYDAHLGRDGRGYLVTEFINGPSLRERLDDGGPLAPLLVAGLIEDLARGLDAVHEVGIVHHHLTSSHILLRPVRNAHRPFVAVLADFGVAHLLSGGAGAAVDDASTDDEDYLPPEQLRGEAPGAAADIYALGLLAVEALTGESPVLGGAAQHVLLAPLDFDPVIPSRFGYGWEVLLTAMTDPDPARRPSAADVVAVAVELRQGADGGGAIPVPDVSSSGVGPESEPEPESESESESKPVPESEPVPALRAVTQSREATTRRRRPPIWAWVTHAR</sequence>
<dbReference type="PANTHER" id="PTHR43289">
    <property type="entry name" value="MITOGEN-ACTIVATED PROTEIN KINASE KINASE KINASE 20-RELATED"/>
    <property type="match status" value="1"/>
</dbReference>
<gene>
    <name evidence="9" type="ORF">RWH45_11685</name>
</gene>
<dbReference type="GO" id="GO:0004674">
    <property type="term" value="F:protein serine/threonine kinase activity"/>
    <property type="evidence" value="ECO:0007669"/>
    <property type="project" value="UniProtKB-EC"/>
</dbReference>
<dbReference type="SUPFAM" id="SSF56112">
    <property type="entry name" value="Protein kinase-like (PK-like)"/>
    <property type="match status" value="1"/>
</dbReference>
<evidence type="ECO:0000313" key="9">
    <source>
        <dbReference type="EMBL" id="MDU0367878.1"/>
    </source>
</evidence>
<dbReference type="PROSITE" id="PS50011">
    <property type="entry name" value="PROTEIN_KINASE_DOM"/>
    <property type="match status" value="1"/>
</dbReference>
<evidence type="ECO:0000313" key="10">
    <source>
        <dbReference type="Proteomes" id="UP001263371"/>
    </source>
</evidence>
<organism evidence="9 10">
    <name type="scientific">Microbacterium galbum</name>
    <dbReference type="NCBI Taxonomy" id="3075994"/>
    <lineage>
        <taxon>Bacteria</taxon>
        <taxon>Bacillati</taxon>
        <taxon>Actinomycetota</taxon>
        <taxon>Actinomycetes</taxon>
        <taxon>Micrococcales</taxon>
        <taxon>Microbacteriaceae</taxon>
        <taxon>Microbacterium</taxon>
    </lineage>
</organism>
<dbReference type="EMBL" id="JAWDIS010000002">
    <property type="protein sequence ID" value="MDU0367878.1"/>
    <property type="molecule type" value="Genomic_DNA"/>
</dbReference>
<evidence type="ECO:0000256" key="2">
    <source>
        <dbReference type="ARBA" id="ARBA00022527"/>
    </source>
</evidence>
<dbReference type="InterPro" id="IPR000719">
    <property type="entry name" value="Prot_kinase_dom"/>
</dbReference>
<dbReference type="InterPro" id="IPR011009">
    <property type="entry name" value="Kinase-like_dom_sf"/>
</dbReference>
<keyword evidence="3 9" id="KW-0808">Transferase</keyword>
<dbReference type="Proteomes" id="UP001263371">
    <property type="component" value="Unassembled WGS sequence"/>
</dbReference>
<dbReference type="RefSeq" id="WP_315995062.1">
    <property type="nucleotide sequence ID" value="NZ_JAWDIS010000002.1"/>
</dbReference>
<evidence type="ECO:0000256" key="5">
    <source>
        <dbReference type="ARBA" id="ARBA00022777"/>
    </source>
</evidence>
<keyword evidence="6" id="KW-0067">ATP-binding</keyword>
<name>A0ABU3T932_9MICO</name>
<evidence type="ECO:0000256" key="7">
    <source>
        <dbReference type="SAM" id="MobiDB-lite"/>
    </source>
</evidence>
<reference evidence="9 10" key="1">
    <citation type="submission" date="2023-09" db="EMBL/GenBank/DDBJ databases">
        <title>Microbacterium fusihabitans sp. nov., Microbacterium phycihabitans sp. nov., and Microbacterium cervinum sp. nov., isolated from dried seaweeds of beach.</title>
        <authorList>
            <person name="Lee S.D."/>
        </authorList>
    </citation>
    <scope>NUCLEOTIDE SEQUENCE [LARGE SCALE GENOMIC DNA]</scope>
    <source>
        <strain evidence="9 10">KSW4-17</strain>
    </source>
</reference>
<dbReference type="PANTHER" id="PTHR43289:SF6">
    <property type="entry name" value="SERINE_THREONINE-PROTEIN KINASE NEKL-3"/>
    <property type="match status" value="1"/>
</dbReference>
<accession>A0ABU3T932</accession>
<dbReference type="Pfam" id="PF00069">
    <property type="entry name" value="Pkinase"/>
    <property type="match status" value="1"/>
</dbReference>
<protein>
    <recommendedName>
        <fullName evidence="1">non-specific serine/threonine protein kinase</fullName>
        <ecNumber evidence="1">2.7.11.1</ecNumber>
    </recommendedName>
</protein>
<feature type="domain" description="Protein kinase" evidence="8">
    <location>
        <begin position="39"/>
        <end position="300"/>
    </location>
</feature>